<evidence type="ECO:0000256" key="3">
    <source>
        <dbReference type="SAM" id="MobiDB-lite"/>
    </source>
</evidence>
<comment type="caution">
    <text evidence="5">The sequence shown here is derived from an EMBL/GenBank/DDBJ whole genome shotgun (WGS) entry which is preliminary data.</text>
</comment>
<reference evidence="6" key="1">
    <citation type="journal article" date="2020" name="Appl. Environ. Microbiol.">
        <title>Diazotrophic Anaeromyxobacter Isolates from Soils.</title>
        <authorList>
            <person name="Masuda Y."/>
            <person name="Yamanaka H."/>
            <person name="Xu Z.X."/>
            <person name="Shiratori Y."/>
            <person name="Aono T."/>
            <person name="Amachi S."/>
            <person name="Senoo K."/>
            <person name="Itoh H."/>
        </authorList>
    </citation>
    <scope>NUCLEOTIDE SEQUENCE [LARGE SCALE GENOMIC DNA]</scope>
    <source>
        <strain evidence="6">R267</strain>
    </source>
</reference>
<dbReference type="AlphaFoldDB" id="A0A7I9VIG4"/>
<feature type="modified residue" description="4-aspartylphosphate" evidence="2">
    <location>
        <position position="88"/>
    </location>
</feature>
<dbReference type="EMBL" id="BJTG01000002">
    <property type="protein sequence ID" value="GEJ56133.1"/>
    <property type="molecule type" value="Genomic_DNA"/>
</dbReference>
<feature type="domain" description="Response regulatory" evidence="4">
    <location>
        <begin position="39"/>
        <end position="149"/>
    </location>
</feature>
<dbReference type="PROSITE" id="PS50110">
    <property type="entry name" value="RESPONSE_REGULATORY"/>
    <property type="match status" value="1"/>
</dbReference>
<dbReference type="SMART" id="SM00448">
    <property type="entry name" value="REC"/>
    <property type="match status" value="1"/>
</dbReference>
<dbReference type="Gene3D" id="3.40.50.2300">
    <property type="match status" value="1"/>
</dbReference>
<protein>
    <recommendedName>
        <fullName evidence="4">Response regulatory domain-containing protein</fullName>
    </recommendedName>
</protein>
<evidence type="ECO:0000259" key="4">
    <source>
        <dbReference type="PROSITE" id="PS50110"/>
    </source>
</evidence>
<evidence type="ECO:0000313" key="5">
    <source>
        <dbReference type="EMBL" id="GEJ56133.1"/>
    </source>
</evidence>
<accession>A0A7I9VIG4</accession>
<dbReference type="InterPro" id="IPR011006">
    <property type="entry name" value="CheY-like_superfamily"/>
</dbReference>
<dbReference type="Proteomes" id="UP000503640">
    <property type="component" value="Unassembled WGS sequence"/>
</dbReference>
<keyword evidence="1 2" id="KW-0597">Phosphoprotein</keyword>
<evidence type="ECO:0000256" key="1">
    <source>
        <dbReference type="ARBA" id="ARBA00022553"/>
    </source>
</evidence>
<dbReference type="PANTHER" id="PTHR44591">
    <property type="entry name" value="STRESS RESPONSE REGULATOR PROTEIN 1"/>
    <property type="match status" value="1"/>
</dbReference>
<dbReference type="Pfam" id="PF00072">
    <property type="entry name" value="Response_reg"/>
    <property type="match status" value="1"/>
</dbReference>
<organism evidence="5 6">
    <name type="scientific">Anaeromyxobacter diazotrophicus</name>
    <dbReference type="NCBI Taxonomy" id="2590199"/>
    <lineage>
        <taxon>Bacteria</taxon>
        <taxon>Pseudomonadati</taxon>
        <taxon>Myxococcota</taxon>
        <taxon>Myxococcia</taxon>
        <taxon>Myxococcales</taxon>
        <taxon>Cystobacterineae</taxon>
        <taxon>Anaeromyxobacteraceae</taxon>
        <taxon>Anaeromyxobacter</taxon>
    </lineage>
</organism>
<dbReference type="InterPro" id="IPR001789">
    <property type="entry name" value="Sig_transdc_resp-reg_receiver"/>
</dbReference>
<name>A0A7I9VIG4_9BACT</name>
<keyword evidence="6" id="KW-1185">Reference proteome</keyword>
<dbReference type="RefSeq" id="WP_176063329.1">
    <property type="nucleotide sequence ID" value="NZ_BJTG01000002.1"/>
</dbReference>
<sequence length="151" mass="16485">MPMQSHPHPQELERGSRGARDPERPARDDHRLRDAPKGRLLVIDDDADIRTALAEILELSGYEVVVAADGQEGAELLAVVSPQAIVLDLMMPRMDGWTFLEHLRCHPTLHDLPVLVTSAAPGEPPPGADACLPKPFDATQLDRAVARLCAH</sequence>
<dbReference type="InterPro" id="IPR050595">
    <property type="entry name" value="Bact_response_regulator"/>
</dbReference>
<feature type="region of interest" description="Disordered" evidence="3">
    <location>
        <begin position="1"/>
        <end position="33"/>
    </location>
</feature>
<proteinExistence type="predicted"/>
<gene>
    <name evidence="5" type="ORF">AMYX_08740</name>
</gene>
<dbReference type="PANTHER" id="PTHR44591:SF18">
    <property type="entry name" value="REGULATORY PROTEIN"/>
    <property type="match status" value="1"/>
</dbReference>
<dbReference type="GO" id="GO:0000160">
    <property type="term" value="P:phosphorelay signal transduction system"/>
    <property type="evidence" value="ECO:0007669"/>
    <property type="project" value="InterPro"/>
</dbReference>
<dbReference type="SUPFAM" id="SSF52172">
    <property type="entry name" value="CheY-like"/>
    <property type="match status" value="1"/>
</dbReference>
<evidence type="ECO:0000256" key="2">
    <source>
        <dbReference type="PROSITE-ProRule" id="PRU00169"/>
    </source>
</evidence>
<feature type="compositionally biased region" description="Basic and acidic residues" evidence="3">
    <location>
        <begin position="8"/>
        <end position="33"/>
    </location>
</feature>
<evidence type="ECO:0000313" key="6">
    <source>
        <dbReference type="Proteomes" id="UP000503640"/>
    </source>
</evidence>